<evidence type="ECO:0000313" key="1">
    <source>
        <dbReference type="EMBL" id="CAI9922404.1"/>
    </source>
</evidence>
<proteinExistence type="predicted"/>
<dbReference type="Proteomes" id="UP001642409">
    <property type="component" value="Unassembled WGS sequence"/>
</dbReference>
<dbReference type="EMBL" id="CATOUU010000248">
    <property type="protein sequence ID" value="CAI9922404.1"/>
    <property type="molecule type" value="Genomic_DNA"/>
</dbReference>
<gene>
    <name evidence="1" type="ORF">HINF_LOCUS10049</name>
    <name evidence="2" type="ORF">HINF_LOCUS11166</name>
</gene>
<reference evidence="1" key="1">
    <citation type="submission" date="2023-06" db="EMBL/GenBank/DDBJ databases">
        <authorList>
            <person name="Kurt Z."/>
        </authorList>
    </citation>
    <scope>NUCLEOTIDE SEQUENCE</scope>
</reference>
<evidence type="ECO:0000313" key="3">
    <source>
        <dbReference type="Proteomes" id="UP001642409"/>
    </source>
</evidence>
<sequence length="587" mass="66277">MDCPEITLQVQTWFTMTELDGQVQTLPTRVAWVGHTQEEPETYASVLEQVQVPDTNVAPVGQLQVFEELSESTPQVHAPPETKAPAVVHWHTPATISWPVTVHLQTPLSRTVLAGWHTHAAPTKTEFAGQLQSPAVRGRPDVHLQVYETESNAESAVQWQTPFVSQAPGGHGQVRPTDNALGARGPSEIPEKEIPLWETDPAPVTLKTKAQALAASFMTREKRIVSMETAVWASQTRPYTSFPERAPERLMFLIERASVWTSTSAQPFKEVAWKANEEFSMRQAASWCARPKKMSVLVPSTSNLVWFRTSQVFILKVRPQNAESASYWILTETAKSSRSKSVLQLRMPRTSLCWPFLSVSSTRESWITRSVMVMKKSEKLELARSTSASIRNWTTGVWVVRKTEFVVLLHKVLGSGSSNVTAPVIICPAPMGSSQMKLQQQLNSAIEVTCCCTLIKQLSIYGGGNLFNSGQILLYYILQLFVRILEFYQIEQSRLELQKQNSELISYLSPLLPIVLNVKYKVLSFSSSLLKILLKIVTNSSLKFYQTGKVHNYHSNFYKPYCHFQSQVYFVIKYTMNIFYYFPTSPF</sequence>
<reference evidence="2 3" key="2">
    <citation type="submission" date="2024-07" db="EMBL/GenBank/DDBJ databases">
        <authorList>
            <person name="Akdeniz Z."/>
        </authorList>
    </citation>
    <scope>NUCLEOTIDE SEQUENCE [LARGE SCALE GENOMIC DNA]</scope>
</reference>
<dbReference type="EMBL" id="CAXDID020000024">
    <property type="protein sequence ID" value="CAL5990062.1"/>
    <property type="molecule type" value="Genomic_DNA"/>
</dbReference>
<keyword evidence="3" id="KW-1185">Reference proteome</keyword>
<organism evidence="1">
    <name type="scientific">Hexamita inflata</name>
    <dbReference type="NCBI Taxonomy" id="28002"/>
    <lineage>
        <taxon>Eukaryota</taxon>
        <taxon>Metamonada</taxon>
        <taxon>Diplomonadida</taxon>
        <taxon>Hexamitidae</taxon>
        <taxon>Hexamitinae</taxon>
        <taxon>Hexamita</taxon>
    </lineage>
</organism>
<evidence type="ECO:0000313" key="2">
    <source>
        <dbReference type="EMBL" id="CAL5990062.1"/>
    </source>
</evidence>
<protein>
    <submittedName>
        <fullName evidence="2">Hypothetical_protein</fullName>
    </submittedName>
</protein>
<accession>A0AA86TLQ3</accession>
<name>A0AA86TLQ3_9EUKA</name>
<dbReference type="AlphaFoldDB" id="A0AA86TLQ3"/>
<comment type="caution">
    <text evidence="1">The sequence shown here is derived from an EMBL/GenBank/DDBJ whole genome shotgun (WGS) entry which is preliminary data.</text>
</comment>